<name>A0A9Y1BMD5_9ARCH</name>
<evidence type="ECO:0000313" key="1">
    <source>
        <dbReference type="EMBL" id="UJG41738.1"/>
    </source>
</evidence>
<organism evidence="1">
    <name type="scientific">Candidatus Heimdallarchaeum aukensis</name>
    <dbReference type="NCBI Taxonomy" id="2876573"/>
    <lineage>
        <taxon>Archaea</taxon>
        <taxon>Promethearchaeati</taxon>
        <taxon>Candidatus Heimdallarchaeota</taxon>
        <taxon>Candidatus Heimdallarchaeia (ex Rinke et al. 2021) (nom. nud.)</taxon>
        <taxon>Candidatus Heimdallarchaeales</taxon>
        <taxon>Candidatus Heimdallarchaeaceae</taxon>
        <taxon>Candidatus Heimdallarchaeum</taxon>
    </lineage>
</organism>
<dbReference type="Pfam" id="PF18928">
    <property type="entry name" value="DUF5677"/>
    <property type="match status" value="1"/>
</dbReference>
<sequence length="521" mass="61770">MKHKKDKYLKHKRYKKHLISPLLYLLGEDKIIEVDWSKKQLPEFLWVASLFTTYDHHKALYLYRKTTQLIQKYLQSDAVSFGLVSEFSNIPLEHQKDFLNEIQHIFASIFIRTRFEDIMNIYQEDSLNYLFNVKPFSESQKDEILDVISNLIIELYESHGDLASLMRVLVLMRMMEERKIIGLEQETCSRIIKALSVYPQGDKKLVESSARSISAIFLDNFIDQNWSKKFWMKNGLLSPCIPSMRKINIQEYNQVWYELTEMRLYLIDSIDLEINQMWKKIKINIYNPSKEDIVAGLISRLASNFQFFSNYLVFQEPSIGYILLRNHLETYFVLKWLLLKDDEELYAKFKEYGYGEKKNEKMKLEEYKPKGYEKKIKQIDRILTEKGLSDLIKIKLTGSWADKTSIRKMAEDIGDKKYYDLFYGPTAGISHSDWSGLTELNTEFCINPLHGLHKIPKSFGKNMFDVNIFFLIQEIYYKALSVIQDHYNISETIYSRSYFEEIYSRISCLTANNEEYENAYS</sequence>
<dbReference type="AlphaFoldDB" id="A0A9Y1BMD5"/>
<dbReference type="Proteomes" id="UP001201020">
    <property type="component" value="Chromosome"/>
</dbReference>
<reference evidence="1" key="1">
    <citation type="journal article" date="2022" name="Nat. Microbiol.">
        <title>Unique mobile elements and scalable gene flow at the prokaryote-eukaryote boundary revealed by circularized Asgard archaea genomes.</title>
        <authorList>
            <person name="Wu F."/>
            <person name="Speth D.R."/>
            <person name="Philosof A."/>
            <person name="Cremiere A."/>
            <person name="Narayanan A."/>
            <person name="Barco R.A."/>
            <person name="Connon S.A."/>
            <person name="Amend J.P."/>
            <person name="Antoshechkin I.A."/>
            <person name="Orphan V.J."/>
        </authorList>
    </citation>
    <scope>NUCLEOTIDE SEQUENCE</scope>
    <source>
        <strain evidence="1">PM71</strain>
    </source>
</reference>
<protein>
    <submittedName>
        <fullName evidence="1">DUF5677 domain-containing protein</fullName>
    </submittedName>
</protein>
<dbReference type="EMBL" id="CP084166">
    <property type="protein sequence ID" value="UJG41738.1"/>
    <property type="molecule type" value="Genomic_DNA"/>
</dbReference>
<dbReference type="InterPro" id="IPR043733">
    <property type="entry name" value="DUF5677"/>
</dbReference>
<gene>
    <name evidence="1" type="ORF">K9W45_04550</name>
</gene>
<proteinExistence type="predicted"/>
<accession>A0A9Y1BMD5</accession>